<dbReference type="Proteomes" id="UP000032233">
    <property type="component" value="Unassembled WGS sequence"/>
</dbReference>
<evidence type="ECO:0000256" key="2">
    <source>
        <dbReference type="ARBA" id="ARBA00022691"/>
    </source>
</evidence>
<dbReference type="SFLD" id="SFLDG01067">
    <property type="entry name" value="SPASM/twitch_domain_containing"/>
    <property type="match status" value="1"/>
</dbReference>
<dbReference type="GO" id="GO:0003824">
    <property type="term" value="F:catalytic activity"/>
    <property type="evidence" value="ECO:0007669"/>
    <property type="project" value="InterPro"/>
</dbReference>
<evidence type="ECO:0000259" key="6">
    <source>
        <dbReference type="Pfam" id="PF04055"/>
    </source>
</evidence>
<evidence type="ECO:0000256" key="5">
    <source>
        <dbReference type="ARBA" id="ARBA00023014"/>
    </source>
</evidence>
<dbReference type="InterPro" id="IPR024521">
    <property type="entry name" value="ArsS-like_C"/>
</dbReference>
<keyword evidence="3" id="KW-0479">Metal-binding</keyword>
<evidence type="ECO:0000259" key="7">
    <source>
        <dbReference type="Pfam" id="PF12345"/>
    </source>
</evidence>
<dbReference type="Pfam" id="PF04055">
    <property type="entry name" value="Radical_SAM"/>
    <property type="match status" value="1"/>
</dbReference>
<dbReference type="InParanoid" id="A0A0D2J172"/>
<feature type="domain" description="Radical SAM core" evidence="6">
    <location>
        <begin position="26"/>
        <end position="162"/>
    </location>
</feature>
<name>A0A0D2J172_9BACT</name>
<evidence type="ECO:0000256" key="1">
    <source>
        <dbReference type="ARBA" id="ARBA00001966"/>
    </source>
</evidence>
<dbReference type="RefSeq" id="WP_044351314.1">
    <property type="nucleotide sequence ID" value="NZ_AZAC01000037.1"/>
</dbReference>
<comment type="caution">
    <text evidence="8">The sequence shown here is derived from an EMBL/GenBank/DDBJ whole genome shotgun (WGS) entry which is preliminary data.</text>
</comment>
<dbReference type="Gene3D" id="3.20.20.70">
    <property type="entry name" value="Aldolase class I"/>
    <property type="match status" value="1"/>
</dbReference>
<dbReference type="AlphaFoldDB" id="A0A0D2J172"/>
<dbReference type="InterPro" id="IPR007197">
    <property type="entry name" value="rSAM"/>
</dbReference>
<keyword evidence="5" id="KW-0411">Iron-sulfur</keyword>
<evidence type="ECO:0000256" key="3">
    <source>
        <dbReference type="ARBA" id="ARBA00022723"/>
    </source>
</evidence>
<dbReference type="GO" id="GO:0051536">
    <property type="term" value="F:iron-sulfur cluster binding"/>
    <property type="evidence" value="ECO:0007669"/>
    <property type="project" value="UniProtKB-KW"/>
</dbReference>
<evidence type="ECO:0000256" key="4">
    <source>
        <dbReference type="ARBA" id="ARBA00023004"/>
    </source>
</evidence>
<dbReference type="SUPFAM" id="SSF102114">
    <property type="entry name" value="Radical SAM enzymes"/>
    <property type="match status" value="1"/>
</dbReference>
<sequence length="310" mass="34155">MVSFAQTLKQHHIKLTRAETKTLQINLGLVCNQACKHCHLECGPHRTESMSRDTARQVIEYASQCGFHSIDITGGAPELNPNTPRLLEKSKNLAQKVMFRANLTALTDGEHDDLIAQMAELEIVIMASFPALNAGQTDSVRGKGVFDRTVRALSILNKAGYGKEDTGLELNLITNPAGAFLPPDQQKSEQRFKRQLLGKHGISFNNLYSFANVPLGRFRNWLQEKGLLDDYLGRLATAFNPGAVEQVMCRNQVSVNWDGYLYDCDFHLAVDKPLAGRKTHVSSLSQAPEAGSPIPLLDHCYTCTAGAGFT</sequence>
<reference evidence="8 9" key="1">
    <citation type="submission" date="2013-11" db="EMBL/GenBank/DDBJ databases">
        <title>Metagenomic analysis of a methanogenic consortium involved in long chain n-alkane degradation.</title>
        <authorList>
            <person name="Davidova I.A."/>
            <person name="Callaghan A.V."/>
            <person name="Wawrik B."/>
            <person name="Pruitt S."/>
            <person name="Marks C."/>
            <person name="Duncan K.E."/>
            <person name="Suflita J.M."/>
        </authorList>
    </citation>
    <scope>NUCLEOTIDE SEQUENCE [LARGE SCALE GENOMIC DNA]</scope>
    <source>
        <strain evidence="8 9">SPR</strain>
    </source>
</reference>
<dbReference type="PANTHER" id="PTHR43728:SF1">
    <property type="entry name" value="FE-S OXIDOREDUCTASE"/>
    <property type="match status" value="1"/>
</dbReference>
<dbReference type="InterPro" id="IPR058240">
    <property type="entry name" value="rSAM_sf"/>
</dbReference>
<comment type="cofactor">
    <cofactor evidence="1">
        <name>[4Fe-4S] cluster</name>
        <dbReference type="ChEBI" id="CHEBI:49883"/>
    </cofactor>
</comment>
<keyword evidence="9" id="KW-1185">Reference proteome</keyword>
<dbReference type="InterPro" id="IPR013785">
    <property type="entry name" value="Aldolase_TIM"/>
</dbReference>
<dbReference type="NCBIfam" id="TIGR04167">
    <property type="entry name" value="rSAM_SeCys"/>
    <property type="match status" value="1"/>
</dbReference>
<dbReference type="PANTHER" id="PTHR43728">
    <property type="entry name" value="SLR0304 PROTEIN"/>
    <property type="match status" value="1"/>
</dbReference>
<dbReference type="Pfam" id="PF12345">
    <property type="entry name" value="DUF3641"/>
    <property type="match status" value="1"/>
</dbReference>
<dbReference type="OrthoDB" id="9810775at2"/>
<dbReference type="STRING" id="1429043.X474_21755"/>
<dbReference type="CDD" id="cd01335">
    <property type="entry name" value="Radical_SAM"/>
    <property type="match status" value="1"/>
</dbReference>
<organism evidence="8 9">
    <name type="scientific">Dethiosulfatarculus sandiegensis</name>
    <dbReference type="NCBI Taxonomy" id="1429043"/>
    <lineage>
        <taxon>Bacteria</taxon>
        <taxon>Pseudomonadati</taxon>
        <taxon>Thermodesulfobacteriota</taxon>
        <taxon>Desulfarculia</taxon>
        <taxon>Desulfarculales</taxon>
        <taxon>Desulfarculaceae</taxon>
        <taxon>Dethiosulfatarculus</taxon>
    </lineage>
</organism>
<protein>
    <submittedName>
        <fullName evidence="8">Radical SAM protein</fullName>
    </submittedName>
</protein>
<dbReference type="InterPro" id="IPR026351">
    <property type="entry name" value="rSAM_ArsS-like"/>
</dbReference>
<gene>
    <name evidence="8" type="ORF">X474_21755</name>
</gene>
<dbReference type="EMBL" id="AZAC01000037">
    <property type="protein sequence ID" value="KIX11959.1"/>
    <property type="molecule type" value="Genomic_DNA"/>
</dbReference>
<dbReference type="SFLD" id="SFLDS00029">
    <property type="entry name" value="Radical_SAM"/>
    <property type="match status" value="1"/>
</dbReference>
<keyword evidence="2" id="KW-0949">S-adenosyl-L-methionine</keyword>
<proteinExistence type="predicted"/>
<dbReference type="GO" id="GO:0046872">
    <property type="term" value="F:metal ion binding"/>
    <property type="evidence" value="ECO:0007669"/>
    <property type="project" value="UniProtKB-KW"/>
</dbReference>
<evidence type="ECO:0000313" key="8">
    <source>
        <dbReference type="EMBL" id="KIX11959.1"/>
    </source>
</evidence>
<feature type="domain" description="Arsenosugar biosynthesis radical SAM protein ArsS-like C-terminal" evidence="7">
    <location>
        <begin position="181"/>
        <end position="309"/>
    </location>
</feature>
<evidence type="ECO:0000313" key="9">
    <source>
        <dbReference type="Proteomes" id="UP000032233"/>
    </source>
</evidence>
<accession>A0A0D2J172</accession>
<keyword evidence="4" id="KW-0408">Iron</keyword>